<dbReference type="Pfam" id="PF12588">
    <property type="entry name" value="PSDC"/>
    <property type="match status" value="1"/>
</dbReference>
<dbReference type="PANTHER" id="PTHR10067">
    <property type="entry name" value="PHOSPHATIDYLSERINE DECARBOXYLASE"/>
    <property type="match status" value="1"/>
</dbReference>
<dbReference type="GO" id="GO:0005739">
    <property type="term" value="C:mitochondrion"/>
    <property type="evidence" value="ECO:0007669"/>
    <property type="project" value="TreeGrafter"/>
</dbReference>
<protein>
    <recommendedName>
        <fullName evidence="3">L-tryptophan decarboxylase PsiD-like domain-containing protein</fullName>
    </recommendedName>
</protein>
<comment type="caution">
    <text evidence="4">The sequence shown here is derived from an EMBL/GenBank/DDBJ whole genome shotgun (WGS) entry which is preliminary data.</text>
</comment>
<name>A0A409VQG4_9AGAR</name>
<keyword evidence="1" id="KW-0210">Decarboxylase</keyword>
<evidence type="ECO:0000313" key="5">
    <source>
        <dbReference type="Proteomes" id="UP000284842"/>
    </source>
</evidence>
<organism evidence="4 5">
    <name type="scientific">Panaeolus cyanescens</name>
    <dbReference type="NCBI Taxonomy" id="181874"/>
    <lineage>
        <taxon>Eukaryota</taxon>
        <taxon>Fungi</taxon>
        <taxon>Dikarya</taxon>
        <taxon>Basidiomycota</taxon>
        <taxon>Agaricomycotina</taxon>
        <taxon>Agaricomycetes</taxon>
        <taxon>Agaricomycetidae</taxon>
        <taxon>Agaricales</taxon>
        <taxon>Agaricineae</taxon>
        <taxon>Galeropsidaceae</taxon>
        <taxon>Panaeolus</taxon>
    </lineage>
</organism>
<dbReference type="GO" id="GO:0004609">
    <property type="term" value="F:phosphatidylserine decarboxylase activity"/>
    <property type="evidence" value="ECO:0007669"/>
    <property type="project" value="InterPro"/>
</dbReference>
<sequence length="457" mass="50897">MLSGVEKAYQSYRRDETQKLSRYTGFLPTNPAVYREFFRKNIELGQMRMRTNVSHVPAVEEFSAAIKSNQTMLSLFNEIFVQAAHAPDAPALESFDQVLYILDGIVSRSPAFCIVRDDKGNFTGEPIGIPIYLLFDLLSNTQAAYDLFRMDRFNAAMKRLLDAWGSYLVTKESTDVFHEGPEGWFSPLALQLLDGGRFKGDFNSTYVTPDANSADRGYASWDDFFTREVQPHARPIISADDGTLIHNACESTVFDIQRNVKLHDQFWLKSRPYSLYDMLAKNTEDASNFVGGTVYQASLGPQDYHRWHSPINGTVTKVVNVPGTYYAVIPDEGADPNDPDLRPNDPHGGLFRSQGFLTLSAARALVFIESPNPDIGLMCFIGIGMCEVSTCQIVVKAADKVTVGQQLGMFHFGGSSHALVFGPQAKVTFGDVVQKDKHIHVNSIIAQVERAHIAHAY</sequence>
<dbReference type="PANTHER" id="PTHR10067:SF9">
    <property type="entry name" value="PHOSPHATIDYLSERINE DECARBOXYLASE FAMILY PROTEIN (AFU_ORTHOLOGUE AFUA_7G01730)"/>
    <property type="match status" value="1"/>
</dbReference>
<dbReference type="EMBL" id="NHTK01006006">
    <property type="protein sequence ID" value="PPQ68511.1"/>
    <property type="molecule type" value="Genomic_DNA"/>
</dbReference>
<evidence type="ECO:0000259" key="3">
    <source>
        <dbReference type="Pfam" id="PF12588"/>
    </source>
</evidence>
<dbReference type="InterPro" id="IPR022237">
    <property type="entry name" value="PsiD-like"/>
</dbReference>
<dbReference type="InParanoid" id="A0A409VQG4"/>
<dbReference type="GO" id="GO:0006646">
    <property type="term" value="P:phosphatidylethanolamine biosynthetic process"/>
    <property type="evidence" value="ECO:0007669"/>
    <property type="project" value="TreeGrafter"/>
</dbReference>
<accession>A0A409VQG4</accession>
<evidence type="ECO:0000313" key="4">
    <source>
        <dbReference type="EMBL" id="PPQ68511.1"/>
    </source>
</evidence>
<keyword evidence="5" id="KW-1185">Reference proteome</keyword>
<keyword evidence="2" id="KW-0456">Lyase</keyword>
<dbReference type="InterPro" id="IPR003817">
    <property type="entry name" value="PS_Dcarbxylase"/>
</dbReference>
<proteinExistence type="predicted"/>
<gene>
    <name evidence="4" type="ORF">CVT24_005532</name>
</gene>
<reference evidence="4 5" key="1">
    <citation type="journal article" date="2018" name="Evol. Lett.">
        <title>Horizontal gene cluster transfer increased hallucinogenic mushroom diversity.</title>
        <authorList>
            <person name="Reynolds H.T."/>
            <person name="Vijayakumar V."/>
            <person name="Gluck-Thaler E."/>
            <person name="Korotkin H.B."/>
            <person name="Matheny P.B."/>
            <person name="Slot J.C."/>
        </authorList>
    </citation>
    <scope>NUCLEOTIDE SEQUENCE [LARGE SCALE GENOMIC DNA]</scope>
    <source>
        <strain evidence="4 5">2629</strain>
    </source>
</reference>
<dbReference type="AlphaFoldDB" id="A0A409VQG4"/>
<feature type="domain" description="L-tryptophan decarboxylase PsiD-like" evidence="3">
    <location>
        <begin position="57"/>
        <end position="191"/>
    </location>
</feature>
<dbReference type="Proteomes" id="UP000284842">
    <property type="component" value="Unassembled WGS sequence"/>
</dbReference>
<dbReference type="OrthoDB" id="5973539at2759"/>
<evidence type="ECO:0000256" key="1">
    <source>
        <dbReference type="ARBA" id="ARBA00022793"/>
    </source>
</evidence>
<evidence type="ECO:0000256" key="2">
    <source>
        <dbReference type="ARBA" id="ARBA00023239"/>
    </source>
</evidence>
<dbReference type="Pfam" id="PF02666">
    <property type="entry name" value="PS_Dcarbxylase"/>
    <property type="match status" value="1"/>
</dbReference>
<dbReference type="STRING" id="181874.A0A409VQG4"/>